<feature type="domain" description="Xylose isomerase-like TIM barrel" evidence="1">
    <location>
        <begin position="61"/>
        <end position="303"/>
    </location>
</feature>
<reference evidence="2 3" key="1">
    <citation type="journal article" date="2010" name="PLoS ONE">
        <title>Genome sequence of Cronobacter sakazakii BAA-894 and comparative genomic hybridization analysis with other Cronobacter species.</title>
        <authorList>
            <person name="Kucerova E."/>
            <person name="Clifton S.W."/>
            <person name="Xia X.Q."/>
            <person name="Long F."/>
            <person name="Porwollik S."/>
            <person name="Fulton L."/>
            <person name="Fronick C."/>
            <person name="Minx P."/>
            <person name="Kyung K."/>
            <person name="Warren W."/>
            <person name="Fulton R."/>
            <person name="Feng D."/>
            <person name="Wollam A."/>
            <person name="Shah N."/>
            <person name="Bhonagiri V."/>
            <person name="Nash W.E."/>
            <person name="Hallsworth-Pepin K."/>
            <person name="Wilson R.K."/>
            <person name="McClelland M."/>
            <person name="Forsythe S.J."/>
        </authorList>
    </citation>
    <scope>NUCLEOTIDE SEQUENCE [LARGE SCALE GENOMIC DNA]</scope>
    <source>
        <strain evidence="2 3">ATCC BAA-894</strain>
    </source>
</reference>
<dbReference type="PANTHER" id="PTHR12110">
    <property type="entry name" value="HYDROXYPYRUVATE ISOMERASE"/>
    <property type="match status" value="1"/>
</dbReference>
<keyword evidence="3" id="KW-1185">Reference proteome</keyword>
<dbReference type="EMBL" id="CP000783">
    <property type="protein sequence ID" value="ABU76345.1"/>
    <property type="molecule type" value="Genomic_DNA"/>
</dbReference>
<dbReference type="InterPro" id="IPR050312">
    <property type="entry name" value="IolE/XylAMocC-like"/>
</dbReference>
<dbReference type="KEGG" id="esa:ESA_01077"/>
<dbReference type="HOGENOM" id="CLU_035063_1_0_6"/>
<name>A7MLL1_CROS8</name>
<sequence>MLITPCSGREFFIPLCIPRYTSFLPSAPFASTLNSLYRLKEDAVLRSIATLCVAGTLPEKLRAIAQAGFDGVEIFEPDFTEWGESPARLATLCRELGLTIFLYQPLRNVDGVPAEAWPQTRERAYRTFETMREMGCRSLLACSNLEADSSADPARQTEDLARLAEIAAEFDARVGYEALAWGRHVNRYTQAWERVNAVDHPALGLVLDSFHVLARGDTLALKGIAPEKIFFTQFADAPRKNLPLEAWSRHFRAYPGEGSLPVVDFARTLMASGYQGPWSLEVFSDAWQQAPAEESARAGLASLNWLAAQLEAPHREGEA</sequence>
<accession>A7MLL1</accession>
<dbReference type="Proteomes" id="UP000000260">
    <property type="component" value="Chromosome"/>
</dbReference>
<proteinExistence type="predicted"/>
<dbReference type="Gene3D" id="3.20.20.150">
    <property type="entry name" value="Divalent-metal-dependent TIM barrel enzymes"/>
    <property type="match status" value="1"/>
</dbReference>
<dbReference type="SUPFAM" id="SSF51658">
    <property type="entry name" value="Xylose isomerase-like"/>
    <property type="match status" value="1"/>
</dbReference>
<dbReference type="AlphaFoldDB" id="A7MLL1"/>
<dbReference type="InterPro" id="IPR013022">
    <property type="entry name" value="Xyl_isomerase-like_TIM-brl"/>
</dbReference>
<dbReference type="InterPro" id="IPR036237">
    <property type="entry name" value="Xyl_isomerase-like_sf"/>
</dbReference>
<dbReference type="PANTHER" id="PTHR12110:SF21">
    <property type="entry name" value="XYLOSE ISOMERASE-LIKE TIM BARREL DOMAIN-CONTAINING PROTEIN"/>
    <property type="match status" value="1"/>
</dbReference>
<organism evidence="2 3">
    <name type="scientific">Cronobacter sakazakii (strain ATCC BAA-894)</name>
    <name type="common">Enterobacter sakazakii</name>
    <dbReference type="NCBI Taxonomy" id="290339"/>
    <lineage>
        <taxon>Bacteria</taxon>
        <taxon>Pseudomonadati</taxon>
        <taxon>Pseudomonadota</taxon>
        <taxon>Gammaproteobacteria</taxon>
        <taxon>Enterobacterales</taxon>
        <taxon>Enterobacteriaceae</taxon>
        <taxon>Cronobacter</taxon>
    </lineage>
</organism>
<evidence type="ECO:0000313" key="2">
    <source>
        <dbReference type="EMBL" id="ABU76345.1"/>
    </source>
</evidence>
<protein>
    <recommendedName>
        <fullName evidence="1">Xylose isomerase-like TIM barrel domain-containing protein</fullName>
    </recommendedName>
</protein>
<evidence type="ECO:0000259" key="1">
    <source>
        <dbReference type="Pfam" id="PF01261"/>
    </source>
</evidence>
<evidence type="ECO:0000313" key="3">
    <source>
        <dbReference type="Proteomes" id="UP000000260"/>
    </source>
</evidence>
<dbReference type="Pfam" id="PF01261">
    <property type="entry name" value="AP_endonuc_2"/>
    <property type="match status" value="1"/>
</dbReference>
<gene>
    <name evidence="2" type="ordered locus">ESA_01077</name>
</gene>